<keyword evidence="2" id="KW-0675">Receptor</keyword>
<dbReference type="EMBL" id="CP132942">
    <property type="protein sequence ID" value="XCB32976.1"/>
    <property type="molecule type" value="Genomic_DNA"/>
</dbReference>
<dbReference type="KEGG" id="tpsc:RBB77_21550"/>
<dbReference type="Gene3D" id="3.40.50.10140">
    <property type="entry name" value="Toll/interleukin-1 receptor homology (TIR) domain"/>
    <property type="match status" value="1"/>
</dbReference>
<organism evidence="2">
    <name type="scientific">Tunturiibacter psychrotolerans</name>
    <dbReference type="NCBI Taxonomy" id="3069686"/>
    <lineage>
        <taxon>Bacteria</taxon>
        <taxon>Pseudomonadati</taxon>
        <taxon>Acidobacteriota</taxon>
        <taxon>Terriglobia</taxon>
        <taxon>Terriglobales</taxon>
        <taxon>Acidobacteriaceae</taxon>
        <taxon>Tunturiibacter</taxon>
    </lineage>
</organism>
<dbReference type="Pfam" id="PF13289">
    <property type="entry name" value="SIR2_2"/>
    <property type="match status" value="1"/>
</dbReference>
<dbReference type="GO" id="GO:0007165">
    <property type="term" value="P:signal transduction"/>
    <property type="evidence" value="ECO:0007669"/>
    <property type="project" value="InterPro"/>
</dbReference>
<accession>A0AAU7ZPY0</accession>
<dbReference type="AlphaFoldDB" id="A0AAU7ZPY0"/>
<dbReference type="RefSeq" id="WP_353063818.1">
    <property type="nucleotide sequence ID" value="NZ_CP132942.1"/>
</dbReference>
<dbReference type="Pfam" id="PF13676">
    <property type="entry name" value="TIR_2"/>
    <property type="match status" value="1"/>
</dbReference>
<gene>
    <name evidence="2" type="ORF">RBB77_21550</name>
</gene>
<protein>
    <submittedName>
        <fullName evidence="2">Toll/interleukin-1 receptor domain-containing protein</fullName>
    </submittedName>
</protein>
<dbReference type="InterPro" id="IPR035897">
    <property type="entry name" value="Toll_tir_struct_dom_sf"/>
</dbReference>
<dbReference type="InterPro" id="IPR000157">
    <property type="entry name" value="TIR_dom"/>
</dbReference>
<evidence type="ECO:0000313" key="2">
    <source>
        <dbReference type="EMBL" id="XCB32976.1"/>
    </source>
</evidence>
<proteinExistence type="predicted"/>
<evidence type="ECO:0000259" key="1">
    <source>
        <dbReference type="Pfam" id="PF13676"/>
    </source>
</evidence>
<name>A0AAU7ZPY0_9BACT</name>
<dbReference type="SUPFAM" id="SSF52200">
    <property type="entry name" value="Toll/Interleukin receptor TIR domain"/>
    <property type="match status" value="1"/>
</dbReference>
<sequence length="439" mass="48879">MPVVGQDLLTLPESTGHKLLYPFLADRLAAYLKVSTDGLPQGAELNEVACRYLSKGKPWQQIYAALKTVAAETESLPVPVPLLQLAAIRPLQLFVSTTFDSFLTRALNQTRFGGNQKTRGFTHSPNEVQDLPGDFAGFGEPVVYQLMGKISATPAYAVTQEDLIEFFHSLQSETRRPAQLFHELGSRSLLVLGTRLSGWLTSFLMRMSKHQRLSADDKTDYVADDTVSNDGDLVLFLERFSSATQIFREADPIAFINELHQRWTESHSDTGRGDSQQSSAFALPHDLEPGAVFLSYASGDWSAVEKLKAALEEAGVDVFFDKDQLQPGNEWEGKLRRSIHQCSLFVPVISQQTLTPDRRFFRVEWNLALEEAQMASFSSEEAFLLPVVIDGTAIDHPALPAKFRTIQATSLPGGQPTTDFVDRIKLLYRKRQLTRLGTA</sequence>
<reference evidence="2" key="1">
    <citation type="submission" date="2023-08" db="EMBL/GenBank/DDBJ databases">
        <authorList>
            <person name="Messyasz A."/>
            <person name="Mannisto M.K."/>
            <person name="Kerkhof L.J."/>
            <person name="Haggblom M."/>
        </authorList>
    </citation>
    <scope>NUCLEOTIDE SEQUENCE</scope>
    <source>
        <strain evidence="2">X5P6</strain>
    </source>
</reference>
<feature type="domain" description="TIR" evidence="1">
    <location>
        <begin position="292"/>
        <end position="412"/>
    </location>
</feature>
<reference evidence="2" key="2">
    <citation type="journal article" date="2024" name="Environ. Microbiol.">
        <title>Genome analysis and description of Tunturibacter gen. nov. expands the diversity of Terriglobia in tundra soils.</title>
        <authorList>
            <person name="Messyasz A."/>
            <person name="Mannisto M.K."/>
            <person name="Kerkhof L.J."/>
            <person name="Haggblom M.M."/>
        </authorList>
    </citation>
    <scope>NUCLEOTIDE SEQUENCE</scope>
    <source>
        <strain evidence="2">X5P6</strain>
    </source>
</reference>